<dbReference type="Proteomes" id="UP001219518">
    <property type="component" value="Unassembled WGS sequence"/>
</dbReference>
<protein>
    <submittedName>
        <fullName evidence="1">Pyridoxal 5'-phosphate synthase subunit SNO1</fullName>
    </submittedName>
</protein>
<dbReference type="EMBL" id="JAHWGI010001296">
    <property type="protein sequence ID" value="KAK3927608.1"/>
    <property type="molecule type" value="Genomic_DNA"/>
</dbReference>
<gene>
    <name evidence="1" type="ORF">KUF71_015893</name>
</gene>
<dbReference type="AlphaFoldDB" id="A0AAE1HUH2"/>
<reference evidence="1" key="2">
    <citation type="journal article" date="2023" name="BMC Genomics">
        <title>Pest status, molecular evolution, and epigenetic factors derived from the genome assembly of Frankliniella fusca, a thysanopteran phytovirus vector.</title>
        <authorList>
            <person name="Catto M.A."/>
            <person name="Labadie P.E."/>
            <person name="Jacobson A.L."/>
            <person name="Kennedy G.G."/>
            <person name="Srinivasan R."/>
            <person name="Hunt B.G."/>
        </authorList>
    </citation>
    <scope>NUCLEOTIDE SEQUENCE</scope>
    <source>
        <strain evidence="1">PL_HMW_Pooled</strain>
    </source>
</reference>
<keyword evidence="2" id="KW-1185">Reference proteome</keyword>
<accession>A0AAE1HUH2</accession>
<name>A0AAE1HUH2_9NEOP</name>
<reference evidence="1" key="1">
    <citation type="submission" date="2021-07" db="EMBL/GenBank/DDBJ databases">
        <authorList>
            <person name="Catto M.A."/>
            <person name="Jacobson A."/>
            <person name="Kennedy G."/>
            <person name="Labadie P."/>
            <person name="Hunt B.G."/>
            <person name="Srinivasan R."/>
        </authorList>
    </citation>
    <scope>NUCLEOTIDE SEQUENCE</scope>
    <source>
        <strain evidence="1">PL_HMW_Pooled</strain>
        <tissue evidence="1">Head</tissue>
    </source>
</reference>
<comment type="caution">
    <text evidence="1">The sequence shown here is derived from an EMBL/GenBank/DDBJ whole genome shotgun (WGS) entry which is preliminary data.</text>
</comment>
<evidence type="ECO:0000313" key="1">
    <source>
        <dbReference type="EMBL" id="KAK3927608.1"/>
    </source>
</evidence>
<organism evidence="1 2">
    <name type="scientific">Frankliniella fusca</name>
    <dbReference type="NCBI Taxonomy" id="407009"/>
    <lineage>
        <taxon>Eukaryota</taxon>
        <taxon>Metazoa</taxon>
        <taxon>Ecdysozoa</taxon>
        <taxon>Arthropoda</taxon>
        <taxon>Hexapoda</taxon>
        <taxon>Insecta</taxon>
        <taxon>Pterygota</taxon>
        <taxon>Neoptera</taxon>
        <taxon>Paraneoptera</taxon>
        <taxon>Thysanoptera</taxon>
        <taxon>Terebrantia</taxon>
        <taxon>Thripoidea</taxon>
        <taxon>Thripidae</taxon>
        <taxon>Frankliniella</taxon>
    </lineage>
</organism>
<feature type="non-terminal residue" evidence="1">
    <location>
        <position position="182"/>
    </location>
</feature>
<proteinExistence type="predicted"/>
<evidence type="ECO:0000313" key="2">
    <source>
        <dbReference type="Proteomes" id="UP001219518"/>
    </source>
</evidence>
<sequence length="182" mass="21468">MDANFVHIVETSNRRGCSHGEVEHGLTFSDLDKDDKMDFNSSVKIGSIRVAEVMEIHVPGSEGTQAYLMVMRFIMESCLDENLSASEKVYKIWYTLFFLRYWKAWLLNHSNYSAQSKNPMDTMEFHDLFSKDRGLFSMYDASYSMWCLFPWAFYHGKVFSLEQDSMEYRFPCEDSKENFLPW</sequence>